<sequence length="1092" mass="119148">CAAVHDALQNRHRMSESVPEGYRGDREGESTHRREGEREREVWSGLSGKGVPCQTHSSHEKSSDPSPSTVPVPHTWQTHSMAGPDTWTVENIPLCRAIQKNRDDLPGTNMVYLDYIQRHYSEPGCENNLTVMMLRSTARLLISDYTEQRQADDARIFLQYQWTVIPALIVARSELSKPAPRGSLDPYLRALPILSGVAQHGGDAFPEEYRDPTHPSSKTPILRPWRHAQLYELNCRGALGEPVAEQMGHLYRQFTGGSLAGAGPQDRGPTEVAGMEVAVLAACLREGRVSEAAQVLGLESFPNDPALCRPLRGPVTQDMTTLITEGLNSAFDLDNAQLGVQASGDQPGPSLWRTTSAYTALLLRLRRRLTVTSSTPLPPSEHSYTLPPPPSRELLYKALKANPLVPEYLLLRARLPPSAIMRSLILLPHEATSNDLRRLEAAIYACAFGHLWGSNELAQAVGEHRMGLPYGEYMGALESVQGSMSFSLQYLEQAWRLYIRSELRLLPGRVVSTFLMKPPEESPFSPDHSRVAEELRAALDGRSSPSPAPLNPPLSLMESRSQIPSAMAFGQILSTGLTASYLRVSGLMMLLDGAHSNSPQQLDVNPLYYVVAYNLEGPLRQTIALFLTALTAATLRDPVAAQQYMERLPESSRHFYYPGGFPPSSDPIPPANDLVNNDSCHSLPYCALAAVAPSSMVSPCWAYARDDVASLQTLVQKTLPYRRLARHSCTAPLIVAARHDQSFALGLLLALGDPDMLEEVYYEIAVVAASVGSYNGLATILASEVVCPVPFVPPSGSDKEEKGASVLAILASSASLGTRLRELALSMPPPARLAVGSMVCASRVLLCHATQGGVQCFECQSRQSLTNTDSHTQCTFEHASARGCLTVLTDTWPDLLSLQWQVPPPDQAMFSPPLTPTTSGYKGAEGEREREAKGEGASGEGEREEPALDKCLREEEEREREECLNVEDALYDPLGELLVERPTFPIGSTLLSIASMLASPAFPDVVELIDRLPGGTDFDERTVLKKTSSKTSSKASKKSKAGKKGRGRDRSRGGSSKAASQQVSLHDDRDDLINSMDYAGLTPLHYAVRALI</sequence>
<feature type="compositionally biased region" description="Basic and acidic residues" evidence="1">
    <location>
        <begin position="924"/>
        <end position="954"/>
    </location>
</feature>
<dbReference type="EMBL" id="BDIP01001402">
    <property type="protein sequence ID" value="GIQ84330.1"/>
    <property type="molecule type" value="Genomic_DNA"/>
</dbReference>
<gene>
    <name evidence="2" type="ORF">KIPB_005802</name>
</gene>
<feature type="region of interest" description="Disordered" evidence="1">
    <location>
        <begin position="906"/>
        <end position="954"/>
    </location>
</feature>
<accession>A0A9K3GJ76</accession>
<evidence type="ECO:0000313" key="2">
    <source>
        <dbReference type="EMBL" id="GIQ84330.1"/>
    </source>
</evidence>
<reference evidence="2 3" key="1">
    <citation type="journal article" date="2018" name="PLoS ONE">
        <title>The draft genome of Kipferlia bialata reveals reductive genome evolution in fornicate parasites.</title>
        <authorList>
            <person name="Tanifuji G."/>
            <person name="Takabayashi S."/>
            <person name="Kume K."/>
            <person name="Takagi M."/>
            <person name="Nakayama T."/>
            <person name="Kamikawa R."/>
            <person name="Inagaki Y."/>
            <person name="Hashimoto T."/>
        </authorList>
    </citation>
    <scope>NUCLEOTIDE SEQUENCE [LARGE SCALE GENOMIC DNA]</scope>
    <source>
        <strain evidence="2">NY0173</strain>
    </source>
</reference>
<evidence type="ECO:0000313" key="3">
    <source>
        <dbReference type="Proteomes" id="UP000265618"/>
    </source>
</evidence>
<feature type="region of interest" description="Disordered" evidence="1">
    <location>
        <begin position="1"/>
        <end position="73"/>
    </location>
</feature>
<keyword evidence="3" id="KW-1185">Reference proteome</keyword>
<feature type="compositionally biased region" description="Low complexity" evidence="1">
    <location>
        <begin position="64"/>
        <end position="73"/>
    </location>
</feature>
<feature type="non-terminal residue" evidence="2">
    <location>
        <position position="1092"/>
    </location>
</feature>
<dbReference type="AlphaFoldDB" id="A0A9K3GJ76"/>
<comment type="caution">
    <text evidence="2">The sequence shown here is derived from an EMBL/GenBank/DDBJ whole genome shotgun (WGS) entry which is preliminary data.</text>
</comment>
<feature type="non-terminal residue" evidence="2">
    <location>
        <position position="1"/>
    </location>
</feature>
<feature type="compositionally biased region" description="Basic residues" evidence="1">
    <location>
        <begin position="1035"/>
        <end position="1049"/>
    </location>
</feature>
<feature type="region of interest" description="Disordered" evidence="1">
    <location>
        <begin position="1017"/>
        <end position="1066"/>
    </location>
</feature>
<name>A0A9K3GJ76_9EUKA</name>
<organism evidence="2 3">
    <name type="scientific">Kipferlia bialata</name>
    <dbReference type="NCBI Taxonomy" id="797122"/>
    <lineage>
        <taxon>Eukaryota</taxon>
        <taxon>Metamonada</taxon>
        <taxon>Carpediemonas-like organisms</taxon>
        <taxon>Kipferlia</taxon>
    </lineage>
</organism>
<dbReference type="Proteomes" id="UP000265618">
    <property type="component" value="Unassembled WGS sequence"/>
</dbReference>
<protein>
    <recommendedName>
        <fullName evidence="4">Ankyrin repeat-containing domain-containing protein</fullName>
    </recommendedName>
</protein>
<feature type="compositionally biased region" description="Low complexity" evidence="1">
    <location>
        <begin position="1025"/>
        <end position="1034"/>
    </location>
</feature>
<feature type="compositionally biased region" description="Basic and acidic residues" evidence="1">
    <location>
        <begin position="22"/>
        <end position="42"/>
    </location>
</feature>
<evidence type="ECO:0008006" key="4">
    <source>
        <dbReference type="Google" id="ProtNLM"/>
    </source>
</evidence>
<evidence type="ECO:0000256" key="1">
    <source>
        <dbReference type="SAM" id="MobiDB-lite"/>
    </source>
</evidence>
<proteinExistence type="predicted"/>